<evidence type="ECO:0000256" key="2">
    <source>
        <dbReference type="ARBA" id="ARBA00008130"/>
    </source>
</evidence>
<dbReference type="InterPro" id="IPR043476">
    <property type="entry name" value="Yro2-like_7TM"/>
</dbReference>
<feature type="transmembrane region" description="Helical" evidence="6">
    <location>
        <begin position="30"/>
        <end position="51"/>
    </location>
</feature>
<dbReference type="SMART" id="SM01021">
    <property type="entry name" value="Bac_rhodopsin"/>
    <property type="match status" value="1"/>
</dbReference>
<dbReference type="EMBL" id="SKBQ01000051">
    <property type="protein sequence ID" value="TPX11002.1"/>
    <property type="molecule type" value="Genomic_DNA"/>
</dbReference>
<evidence type="ECO:0000256" key="1">
    <source>
        <dbReference type="ARBA" id="ARBA00004141"/>
    </source>
</evidence>
<keyword evidence="4 6" id="KW-1133">Transmembrane helix</keyword>
<gene>
    <name evidence="7" type="ORF">E0L32_008039</name>
</gene>
<dbReference type="AlphaFoldDB" id="A0A507AME2"/>
<dbReference type="CDD" id="cd15239">
    <property type="entry name" value="7tm_YRO2_fungal-like"/>
    <property type="match status" value="1"/>
</dbReference>
<dbReference type="Pfam" id="PF01036">
    <property type="entry name" value="Bac_rhodopsin"/>
    <property type="match status" value="1"/>
</dbReference>
<sequence length="301" mass="32576">MAVLLSRGNDALRINPPAGDQRLATHGSDWLWAVTAVYCLSFLVFVALTYVARAGEKIFHYLFTIALLVGSIAYFAQASDLGWAVVRAANEVSRGATRQIFYAKYVNWVVAFPTMSIALGLLSGVSWATIVYNVFLGWAWVVSYLLGAFVQTNYKWGFFVFGTCAWFLLAFNTLFEGHRGATRVGVASDHMMLAGWLNLLWLLYPIAWGVSDGGNYIKVTSGFVYFGILDILMIPLMGFAIVVLSRRWDYGRLNIAFTQYGRVNAPAGTFPEKAAPAATAPAGGPVAGAPAGGPVAGETAV</sequence>
<feature type="transmembrane region" description="Helical" evidence="6">
    <location>
        <begin position="58"/>
        <end position="76"/>
    </location>
</feature>
<dbReference type="GO" id="GO:0005783">
    <property type="term" value="C:endoplasmic reticulum"/>
    <property type="evidence" value="ECO:0007669"/>
    <property type="project" value="TreeGrafter"/>
</dbReference>
<keyword evidence="8" id="KW-1185">Reference proteome</keyword>
<organism evidence="7 8">
    <name type="scientific">Thyridium curvatum</name>
    <dbReference type="NCBI Taxonomy" id="1093900"/>
    <lineage>
        <taxon>Eukaryota</taxon>
        <taxon>Fungi</taxon>
        <taxon>Dikarya</taxon>
        <taxon>Ascomycota</taxon>
        <taxon>Pezizomycotina</taxon>
        <taxon>Sordariomycetes</taxon>
        <taxon>Sordariomycetidae</taxon>
        <taxon>Thyridiales</taxon>
        <taxon>Thyridiaceae</taxon>
        <taxon>Thyridium</taxon>
    </lineage>
</organism>
<dbReference type="InParanoid" id="A0A507AME2"/>
<protein>
    <recommendedName>
        <fullName evidence="9">Family A G protein-coupled receptor-like protein</fullName>
    </recommendedName>
</protein>
<dbReference type="GeneID" id="41975486"/>
<reference evidence="7 8" key="1">
    <citation type="submission" date="2019-06" db="EMBL/GenBank/DDBJ databases">
        <title>Draft genome sequence of the filamentous fungus Phialemoniopsis curvata isolated from diesel fuel.</title>
        <authorList>
            <person name="Varaljay V.A."/>
            <person name="Lyon W.J."/>
            <person name="Crouch A.L."/>
            <person name="Drake C.E."/>
            <person name="Hollomon J.M."/>
            <person name="Nadeau L.J."/>
            <person name="Nunn H.S."/>
            <person name="Stevenson B.S."/>
            <person name="Bojanowski C.L."/>
            <person name="Crookes-Goodson W.J."/>
        </authorList>
    </citation>
    <scope>NUCLEOTIDE SEQUENCE [LARGE SCALE GENOMIC DNA]</scope>
    <source>
        <strain evidence="7 8">D216</strain>
    </source>
</reference>
<comment type="caution">
    <text evidence="7">The sequence shown here is derived from an EMBL/GenBank/DDBJ whole genome shotgun (WGS) entry which is preliminary data.</text>
</comment>
<feature type="transmembrane region" description="Helical" evidence="6">
    <location>
        <begin position="191"/>
        <end position="211"/>
    </location>
</feature>
<feature type="transmembrane region" description="Helical" evidence="6">
    <location>
        <begin position="130"/>
        <end position="150"/>
    </location>
</feature>
<feature type="transmembrane region" description="Helical" evidence="6">
    <location>
        <begin position="105"/>
        <end position="123"/>
    </location>
</feature>
<accession>A0A507AME2</accession>
<dbReference type="PANTHER" id="PTHR28286:SF1">
    <property type="entry name" value="30 KDA HEAT SHOCK PROTEIN-RELATED"/>
    <property type="match status" value="1"/>
</dbReference>
<evidence type="ECO:0000256" key="5">
    <source>
        <dbReference type="ARBA" id="ARBA00023136"/>
    </source>
</evidence>
<feature type="transmembrane region" description="Helical" evidence="6">
    <location>
        <begin position="156"/>
        <end position="175"/>
    </location>
</feature>
<evidence type="ECO:0000256" key="3">
    <source>
        <dbReference type="ARBA" id="ARBA00022692"/>
    </source>
</evidence>
<evidence type="ECO:0000256" key="4">
    <source>
        <dbReference type="ARBA" id="ARBA00022989"/>
    </source>
</evidence>
<dbReference type="Proteomes" id="UP000319257">
    <property type="component" value="Unassembled WGS sequence"/>
</dbReference>
<name>A0A507AME2_9PEZI</name>
<dbReference type="RefSeq" id="XP_030992713.1">
    <property type="nucleotide sequence ID" value="XM_031142849.1"/>
</dbReference>
<keyword evidence="5 6" id="KW-0472">Membrane</keyword>
<dbReference type="PRINTS" id="PR00251">
    <property type="entry name" value="BACTRLOPSIN"/>
</dbReference>
<comment type="subcellular location">
    <subcellularLocation>
        <location evidence="1">Membrane</location>
        <topology evidence="1">Multi-pass membrane protein</topology>
    </subcellularLocation>
</comment>
<dbReference type="FunCoup" id="A0A507AME2">
    <property type="interactions" value="66"/>
</dbReference>
<dbReference type="GO" id="GO:0005886">
    <property type="term" value="C:plasma membrane"/>
    <property type="evidence" value="ECO:0007669"/>
    <property type="project" value="TreeGrafter"/>
</dbReference>
<dbReference type="SUPFAM" id="SSF81321">
    <property type="entry name" value="Family A G protein-coupled receptor-like"/>
    <property type="match status" value="1"/>
</dbReference>
<proteinExistence type="inferred from homology"/>
<dbReference type="Gene3D" id="1.20.1070.10">
    <property type="entry name" value="Rhodopsin 7-helix transmembrane proteins"/>
    <property type="match status" value="1"/>
</dbReference>
<feature type="transmembrane region" description="Helical" evidence="6">
    <location>
        <begin position="223"/>
        <end position="244"/>
    </location>
</feature>
<evidence type="ECO:0000313" key="8">
    <source>
        <dbReference type="Proteomes" id="UP000319257"/>
    </source>
</evidence>
<evidence type="ECO:0000313" key="7">
    <source>
        <dbReference type="EMBL" id="TPX11002.1"/>
    </source>
</evidence>
<dbReference type="PANTHER" id="PTHR28286">
    <property type="match status" value="1"/>
</dbReference>
<keyword evidence="3 6" id="KW-0812">Transmembrane</keyword>
<evidence type="ECO:0008006" key="9">
    <source>
        <dbReference type="Google" id="ProtNLM"/>
    </source>
</evidence>
<dbReference type="OrthoDB" id="536545at2759"/>
<evidence type="ECO:0000256" key="6">
    <source>
        <dbReference type="SAM" id="Phobius"/>
    </source>
</evidence>
<dbReference type="InterPro" id="IPR001425">
    <property type="entry name" value="Arc/bac/fun_rhodopsins"/>
</dbReference>
<comment type="similarity">
    <text evidence="2">Belongs to the archaeal/bacterial/fungal opsin family.</text>
</comment>